<evidence type="ECO:0000313" key="2">
    <source>
        <dbReference type="EMBL" id="VFK27180.1"/>
    </source>
</evidence>
<gene>
    <name evidence="1" type="ORF">BECKMB1821G_GA0114241_101619</name>
    <name evidence="3" type="ORF">BECKMB1821H_GA0114242_101519</name>
    <name evidence="2" type="ORF">BECKMB1821I_GA0114274_100270</name>
</gene>
<evidence type="ECO:0000313" key="3">
    <source>
        <dbReference type="EMBL" id="VFK75082.1"/>
    </source>
</evidence>
<dbReference type="AlphaFoldDB" id="A0A450X918"/>
<organism evidence="1">
    <name type="scientific">Candidatus Kentrum sp. MB</name>
    <dbReference type="NCBI Taxonomy" id="2138164"/>
    <lineage>
        <taxon>Bacteria</taxon>
        <taxon>Pseudomonadati</taxon>
        <taxon>Pseudomonadota</taxon>
        <taxon>Gammaproteobacteria</taxon>
        <taxon>Candidatus Kentrum</taxon>
    </lineage>
</organism>
<protein>
    <submittedName>
        <fullName evidence="1">Uncharacterized protein</fullName>
    </submittedName>
</protein>
<evidence type="ECO:0000313" key="1">
    <source>
        <dbReference type="EMBL" id="VFK25819.1"/>
    </source>
</evidence>
<proteinExistence type="predicted"/>
<accession>A0A450X918</accession>
<dbReference type="EMBL" id="CAADFQ010000002">
    <property type="protein sequence ID" value="VFK27180.1"/>
    <property type="molecule type" value="Genomic_DNA"/>
</dbReference>
<name>A0A450X918_9GAMM</name>
<reference evidence="1" key="1">
    <citation type="submission" date="2019-02" db="EMBL/GenBank/DDBJ databases">
        <authorList>
            <person name="Gruber-Vodicka R. H."/>
            <person name="Seah K. B. B."/>
        </authorList>
    </citation>
    <scope>NUCLEOTIDE SEQUENCE</scope>
    <source>
        <strain evidence="1">BECK_BZ197</strain>
        <strain evidence="3">BECK_BZ198</strain>
        <strain evidence="2">BECK_BZ199</strain>
    </source>
</reference>
<dbReference type="EMBL" id="CAADGH010000015">
    <property type="protein sequence ID" value="VFK75082.1"/>
    <property type="molecule type" value="Genomic_DNA"/>
</dbReference>
<dbReference type="EMBL" id="CAADFO010000016">
    <property type="protein sequence ID" value="VFK25819.1"/>
    <property type="molecule type" value="Genomic_DNA"/>
</dbReference>
<sequence>MSVIPKRSEGSFFSNTNSLRNDRHQNIRAFMSIVEGELHNRSGFFNVPDRYFQFSLD</sequence>